<sequence length="340" mass="37663">MNIDKYLDVIKACRFCFMCRHLAAVGNVTFKESDTPRGRALLLDKVRMDSKNMKNQDYIKTIYEAELSASCRYHCVNHYDEVGLILGARQDIVESGNAPQNIRTVADDLKKVEFTVEGTGDVLYYIDGYTKNHQPEIASAFLQLAGNCKTISGGDCGKALNVLGFAEDASIVNEKFKKAVKASCSSTLVTSCPASYDALKNDFPIDGINVMHSSEYLLSLGSINKPSKSINVYCIDSDYLKNYNNLTAPRELLKSAGYKLDMFGTNLEESYAAGEGAVIYDEICPELMKKLSDRVFELADNPEKDLIITFSPYTKFALKKSKPDFNAISIEEAILKAKGN</sequence>
<name>A0A0G0Q2R4_9BACT</name>
<dbReference type="Proteomes" id="UP000033935">
    <property type="component" value="Unassembled WGS sequence"/>
</dbReference>
<dbReference type="AlphaFoldDB" id="A0A0G0Q2R4"/>
<organism evidence="1 2">
    <name type="scientific">Candidatus Uhrbacteria bacterium GW2011_GWF2_39_13</name>
    <dbReference type="NCBI Taxonomy" id="1618995"/>
    <lineage>
        <taxon>Bacteria</taxon>
        <taxon>Candidatus Uhriibacteriota</taxon>
    </lineage>
</organism>
<accession>A0A0G0Q2R4</accession>
<evidence type="ECO:0000313" key="2">
    <source>
        <dbReference type="Proteomes" id="UP000033935"/>
    </source>
</evidence>
<dbReference type="EMBL" id="LBWG01000004">
    <property type="protein sequence ID" value="KKR04705.1"/>
    <property type="molecule type" value="Genomic_DNA"/>
</dbReference>
<protein>
    <submittedName>
        <fullName evidence="1">Fe-S oxidoreductase-like protein</fullName>
    </submittedName>
</protein>
<evidence type="ECO:0000313" key="1">
    <source>
        <dbReference type="EMBL" id="KKR04705.1"/>
    </source>
</evidence>
<reference evidence="1 2" key="1">
    <citation type="journal article" date="2015" name="Nature">
        <title>rRNA introns, odd ribosomes, and small enigmatic genomes across a large radiation of phyla.</title>
        <authorList>
            <person name="Brown C.T."/>
            <person name="Hug L.A."/>
            <person name="Thomas B.C."/>
            <person name="Sharon I."/>
            <person name="Castelle C.J."/>
            <person name="Singh A."/>
            <person name="Wilkins M.J."/>
            <person name="Williams K.H."/>
            <person name="Banfield J.F."/>
        </authorList>
    </citation>
    <scope>NUCLEOTIDE SEQUENCE [LARGE SCALE GENOMIC DNA]</scope>
</reference>
<proteinExistence type="predicted"/>
<comment type="caution">
    <text evidence="1">The sequence shown here is derived from an EMBL/GenBank/DDBJ whole genome shotgun (WGS) entry which is preliminary data.</text>
</comment>
<gene>
    <name evidence="1" type="ORF">UT30_C0004G0018</name>
</gene>